<keyword evidence="21" id="KW-1185">Reference proteome</keyword>
<organism evidence="20 21">
    <name type="scientific">Desulforamulus ruminis (strain ATCC 23193 / DSM 2154 / NCIMB 8452 / DL)</name>
    <name type="common">Desulfotomaculum ruminis</name>
    <dbReference type="NCBI Taxonomy" id="696281"/>
    <lineage>
        <taxon>Bacteria</taxon>
        <taxon>Bacillati</taxon>
        <taxon>Bacillota</taxon>
        <taxon>Clostridia</taxon>
        <taxon>Eubacteriales</taxon>
        <taxon>Peptococcaceae</taxon>
        <taxon>Desulforamulus</taxon>
    </lineage>
</organism>
<evidence type="ECO:0000256" key="5">
    <source>
        <dbReference type="ARBA" id="ARBA00022553"/>
    </source>
</evidence>
<dbReference type="eggNOG" id="COG4191">
    <property type="taxonomic scope" value="Bacteria"/>
</dbReference>
<keyword evidence="12" id="KW-0902">Two-component regulatory system</keyword>
<dbReference type="InterPro" id="IPR003661">
    <property type="entry name" value="HisK_dim/P_dom"/>
</dbReference>
<keyword evidence="14" id="KW-0175">Coiled coil</keyword>
<dbReference type="Pfam" id="PF08447">
    <property type="entry name" value="PAS_3"/>
    <property type="match status" value="1"/>
</dbReference>
<keyword evidence="8" id="KW-0547">Nucleotide-binding</keyword>
<dbReference type="InterPro" id="IPR036890">
    <property type="entry name" value="HATPase_C_sf"/>
</dbReference>
<name>F6DKX5_DESRL</name>
<evidence type="ECO:0000256" key="4">
    <source>
        <dbReference type="ARBA" id="ARBA00022475"/>
    </source>
</evidence>
<keyword evidence="4" id="KW-1003">Cell membrane</keyword>
<evidence type="ECO:0000259" key="18">
    <source>
        <dbReference type="PROSITE" id="PS50113"/>
    </source>
</evidence>
<dbReference type="CDD" id="cd12915">
    <property type="entry name" value="PDC2_DGC_like"/>
    <property type="match status" value="1"/>
</dbReference>
<dbReference type="EC" id="2.7.13.3" evidence="3"/>
<dbReference type="SMART" id="SM00304">
    <property type="entry name" value="HAMP"/>
    <property type="match status" value="1"/>
</dbReference>
<evidence type="ECO:0000313" key="20">
    <source>
        <dbReference type="EMBL" id="AEG61607.1"/>
    </source>
</evidence>
<proteinExistence type="predicted"/>
<dbReference type="SMART" id="SM00388">
    <property type="entry name" value="HisKA"/>
    <property type="match status" value="1"/>
</dbReference>
<dbReference type="SUPFAM" id="SSF103190">
    <property type="entry name" value="Sensory domain-like"/>
    <property type="match status" value="1"/>
</dbReference>
<dbReference type="InterPro" id="IPR004358">
    <property type="entry name" value="Sig_transdc_His_kin-like_C"/>
</dbReference>
<feature type="domain" description="Histidine kinase" evidence="16">
    <location>
        <begin position="504"/>
        <end position="707"/>
    </location>
</feature>
<evidence type="ECO:0000256" key="14">
    <source>
        <dbReference type="SAM" id="Coils"/>
    </source>
</evidence>
<keyword evidence="7 15" id="KW-0812">Transmembrane</keyword>
<comment type="subcellular location">
    <subcellularLocation>
        <location evidence="2">Cell membrane</location>
        <topology evidence="2">Multi-pass membrane protein</topology>
    </subcellularLocation>
</comment>
<evidence type="ECO:0000256" key="1">
    <source>
        <dbReference type="ARBA" id="ARBA00000085"/>
    </source>
</evidence>
<dbReference type="SMART" id="SM00091">
    <property type="entry name" value="PAS"/>
    <property type="match status" value="1"/>
</dbReference>
<keyword evidence="5" id="KW-0597">Phosphoprotein</keyword>
<dbReference type="PRINTS" id="PR00344">
    <property type="entry name" value="BCTRLSENSOR"/>
</dbReference>
<dbReference type="Pfam" id="PF00672">
    <property type="entry name" value="HAMP"/>
    <property type="match status" value="1"/>
</dbReference>
<evidence type="ECO:0000256" key="7">
    <source>
        <dbReference type="ARBA" id="ARBA00022692"/>
    </source>
</evidence>
<keyword evidence="13 15" id="KW-0472">Membrane</keyword>
<sequence length="708" mass="80392">MIRRFSKASIKSKLITLVLVIIMPVILLLSYTFSEYRKVEVTQAQENTKRLVTQATENYNRTIKCTKQMLQLLALNPQVLNIDWSNELYRSLLAEHPEYSIIGMLDVKGNLICSAPQSTEPLNFFARPAFQRALQTGRFSIGEYYVGPITGQTVITFCYPVMDHNGKVNGVLFTGLKLSYLTDIAWQYKLPEGSSLTLCDGKGKILARFPDNDRWTGRTVPEALRDAVVKGNVKSIQALGVDGTERIYSFTPLSSFPNNDRALYIYSGIPKHVVYTTSNGILQKNITVIIIVTLASVALILISGTLHLLRPLNNLVKVTKELSSANLNVRTNLPYDGEIGLLAKSFDEMIISLEKYAKKLENAERKYKSLVEQLPVVVYLSQLPDQKPIYINPYLHKVLGFFAEEWLGKPKIWMEYIFIEDKERVEEEFRNSVANKTDFVSEYRMVHRNGQVVWVQEHAELLFDEEGKSYAIQGIMQDITERKRYENELIKLDRLNLIGEMAAGISHEVRNPMTTIRGFLQMLREKESRYKSYYDLMIEELDRANLIITEFLSIGRSKPTGLEVQNLNHIISSLIPLIKADAANQDKNLQIDISEIPDILLNENEIRQLILNLCRNGLEAMQQSGGYLTIRTYRDPNHLVLVVQDQGEGIKPEYLEKLGTPFFTTKDYGTGLGLGICYSIAARHNATISIDTGPKGTTFYVKFECSSC</sequence>
<dbReference type="InterPro" id="IPR001610">
    <property type="entry name" value="PAC"/>
</dbReference>
<dbReference type="PROSITE" id="PS50885">
    <property type="entry name" value="HAMP"/>
    <property type="match status" value="1"/>
</dbReference>
<evidence type="ECO:0000313" key="21">
    <source>
        <dbReference type="Proteomes" id="UP000009234"/>
    </source>
</evidence>
<dbReference type="InterPro" id="IPR000700">
    <property type="entry name" value="PAS-assoc_C"/>
</dbReference>
<accession>F6DKX5</accession>
<dbReference type="GO" id="GO:0005886">
    <property type="term" value="C:plasma membrane"/>
    <property type="evidence" value="ECO:0007669"/>
    <property type="project" value="UniProtKB-SubCell"/>
</dbReference>
<feature type="transmembrane region" description="Helical" evidence="15">
    <location>
        <begin position="12"/>
        <end position="33"/>
    </location>
</feature>
<dbReference type="PROSITE" id="PS50113">
    <property type="entry name" value="PAC"/>
    <property type="match status" value="1"/>
</dbReference>
<dbReference type="Pfam" id="PF02743">
    <property type="entry name" value="dCache_1"/>
    <property type="match status" value="1"/>
</dbReference>
<evidence type="ECO:0000259" key="16">
    <source>
        <dbReference type="PROSITE" id="PS50109"/>
    </source>
</evidence>
<keyword evidence="10" id="KW-0067">ATP-binding</keyword>
<dbReference type="InterPro" id="IPR003594">
    <property type="entry name" value="HATPase_dom"/>
</dbReference>
<evidence type="ECO:0000256" key="6">
    <source>
        <dbReference type="ARBA" id="ARBA00022679"/>
    </source>
</evidence>
<dbReference type="SUPFAM" id="SSF158472">
    <property type="entry name" value="HAMP domain-like"/>
    <property type="match status" value="1"/>
</dbReference>
<dbReference type="Pfam" id="PF00512">
    <property type="entry name" value="HisKA"/>
    <property type="match status" value="1"/>
</dbReference>
<dbReference type="NCBIfam" id="TIGR00229">
    <property type="entry name" value="sensory_box"/>
    <property type="match status" value="1"/>
</dbReference>
<evidence type="ECO:0000256" key="8">
    <source>
        <dbReference type="ARBA" id="ARBA00022741"/>
    </source>
</evidence>
<dbReference type="InterPro" id="IPR013655">
    <property type="entry name" value="PAS_fold_3"/>
</dbReference>
<evidence type="ECO:0000256" key="2">
    <source>
        <dbReference type="ARBA" id="ARBA00004651"/>
    </source>
</evidence>
<dbReference type="GO" id="GO:0005524">
    <property type="term" value="F:ATP binding"/>
    <property type="evidence" value="ECO:0007669"/>
    <property type="project" value="UniProtKB-KW"/>
</dbReference>
<evidence type="ECO:0000256" key="12">
    <source>
        <dbReference type="ARBA" id="ARBA00023012"/>
    </source>
</evidence>
<dbReference type="CDD" id="cd06225">
    <property type="entry name" value="HAMP"/>
    <property type="match status" value="1"/>
</dbReference>
<dbReference type="Pfam" id="PF02518">
    <property type="entry name" value="HATPase_c"/>
    <property type="match status" value="1"/>
</dbReference>
<dbReference type="Proteomes" id="UP000009234">
    <property type="component" value="Chromosome"/>
</dbReference>
<evidence type="ECO:0000256" key="3">
    <source>
        <dbReference type="ARBA" id="ARBA00012438"/>
    </source>
</evidence>
<dbReference type="EMBL" id="CP002780">
    <property type="protein sequence ID" value="AEG61607.1"/>
    <property type="molecule type" value="Genomic_DNA"/>
</dbReference>
<evidence type="ECO:0000259" key="19">
    <source>
        <dbReference type="PROSITE" id="PS50885"/>
    </source>
</evidence>
<dbReference type="InterPro" id="IPR029151">
    <property type="entry name" value="Sensor-like_sf"/>
</dbReference>
<dbReference type="PANTHER" id="PTHR43304">
    <property type="entry name" value="PHYTOCHROME-LIKE PROTEIN CPH1"/>
    <property type="match status" value="1"/>
</dbReference>
<dbReference type="CDD" id="cd18773">
    <property type="entry name" value="PDC1_HK_sensor"/>
    <property type="match status" value="1"/>
</dbReference>
<dbReference type="CDD" id="cd00082">
    <property type="entry name" value="HisKA"/>
    <property type="match status" value="1"/>
</dbReference>
<dbReference type="SUPFAM" id="SSF55785">
    <property type="entry name" value="PYP-like sensor domain (PAS domain)"/>
    <property type="match status" value="1"/>
</dbReference>
<comment type="catalytic activity">
    <reaction evidence="1">
        <text>ATP + protein L-histidine = ADP + protein N-phospho-L-histidine.</text>
        <dbReference type="EC" id="2.7.13.3"/>
    </reaction>
</comment>
<gene>
    <name evidence="20" type="ordered locus">Desru_3403</name>
</gene>
<dbReference type="InterPro" id="IPR005467">
    <property type="entry name" value="His_kinase_dom"/>
</dbReference>
<dbReference type="PROSITE" id="PS50109">
    <property type="entry name" value="HIS_KIN"/>
    <property type="match status" value="1"/>
</dbReference>
<dbReference type="InterPro" id="IPR000014">
    <property type="entry name" value="PAS"/>
</dbReference>
<evidence type="ECO:0000256" key="9">
    <source>
        <dbReference type="ARBA" id="ARBA00022777"/>
    </source>
</evidence>
<dbReference type="Gene3D" id="6.10.340.10">
    <property type="match status" value="1"/>
</dbReference>
<dbReference type="GO" id="GO:0000155">
    <property type="term" value="F:phosphorelay sensor kinase activity"/>
    <property type="evidence" value="ECO:0007669"/>
    <property type="project" value="InterPro"/>
</dbReference>
<dbReference type="eggNOG" id="COG3852">
    <property type="taxonomic scope" value="Bacteria"/>
</dbReference>
<dbReference type="AlphaFoldDB" id="F6DKX5"/>
<dbReference type="InterPro" id="IPR036097">
    <property type="entry name" value="HisK_dim/P_sf"/>
</dbReference>
<dbReference type="Gene3D" id="1.10.287.130">
    <property type="match status" value="1"/>
</dbReference>
<keyword evidence="11 15" id="KW-1133">Transmembrane helix</keyword>
<feature type="coiled-coil region" evidence="14">
    <location>
        <begin position="346"/>
        <end position="373"/>
    </location>
</feature>
<dbReference type="SMART" id="SM00387">
    <property type="entry name" value="HATPase_c"/>
    <property type="match status" value="1"/>
</dbReference>
<dbReference type="PANTHER" id="PTHR43304:SF1">
    <property type="entry name" value="PAC DOMAIN-CONTAINING PROTEIN"/>
    <property type="match status" value="1"/>
</dbReference>
<dbReference type="InterPro" id="IPR052162">
    <property type="entry name" value="Sensor_kinase/Photoreceptor"/>
</dbReference>
<feature type="domain" description="PAS" evidence="17">
    <location>
        <begin position="363"/>
        <end position="436"/>
    </location>
</feature>
<dbReference type="SUPFAM" id="SSF55874">
    <property type="entry name" value="ATPase domain of HSP90 chaperone/DNA topoisomerase II/histidine kinase"/>
    <property type="match status" value="1"/>
</dbReference>
<evidence type="ECO:0000256" key="11">
    <source>
        <dbReference type="ARBA" id="ARBA00022989"/>
    </source>
</evidence>
<dbReference type="PROSITE" id="PS50112">
    <property type="entry name" value="PAS"/>
    <property type="match status" value="1"/>
</dbReference>
<dbReference type="SMART" id="SM00086">
    <property type="entry name" value="PAC"/>
    <property type="match status" value="1"/>
</dbReference>
<feature type="domain" description="PAC" evidence="18">
    <location>
        <begin position="439"/>
        <end position="491"/>
    </location>
</feature>
<reference evidence="21" key="1">
    <citation type="submission" date="2011-05" db="EMBL/GenBank/DDBJ databases">
        <title>Complete sequence of Desulfotomaculum ruminis DSM 2154.</title>
        <authorList>
            <person name="Lucas S."/>
            <person name="Copeland A."/>
            <person name="Lapidus A."/>
            <person name="Cheng J.-F."/>
            <person name="Goodwin L."/>
            <person name="Pitluck S."/>
            <person name="Lu M."/>
            <person name="Detter J.C."/>
            <person name="Han C."/>
            <person name="Tapia R."/>
            <person name="Land M."/>
            <person name="Hauser L."/>
            <person name="Kyrpides N."/>
            <person name="Ivanova N."/>
            <person name="Mikhailova N."/>
            <person name="Pagani I."/>
            <person name="Stams A.J.M."/>
            <person name="Plugge C.M."/>
            <person name="Muyzer G."/>
            <person name="Kuever J."/>
            <person name="Parshina S.N."/>
            <person name="Ivanova A.E."/>
            <person name="Nazina T.N."/>
            <person name="Brambilla E."/>
            <person name="Spring S."/>
            <person name="Klenk H.-P."/>
            <person name="Woyke T."/>
        </authorList>
    </citation>
    <scope>NUCLEOTIDE SEQUENCE [LARGE SCALE GENOMIC DNA]</scope>
    <source>
        <strain evidence="21">ATCC 23193 / DSM 2154 / NCIB 8452 / DL</strain>
    </source>
</reference>
<dbReference type="InterPro" id="IPR035965">
    <property type="entry name" value="PAS-like_dom_sf"/>
</dbReference>
<keyword evidence="6" id="KW-0808">Transferase</keyword>
<feature type="transmembrane region" description="Helical" evidence="15">
    <location>
        <begin position="286"/>
        <end position="309"/>
    </location>
</feature>
<feature type="domain" description="HAMP" evidence="19">
    <location>
        <begin position="306"/>
        <end position="358"/>
    </location>
</feature>
<dbReference type="CDD" id="cd00130">
    <property type="entry name" value="PAS"/>
    <property type="match status" value="1"/>
</dbReference>
<evidence type="ECO:0000256" key="15">
    <source>
        <dbReference type="SAM" id="Phobius"/>
    </source>
</evidence>
<protein>
    <recommendedName>
        <fullName evidence="3">histidine kinase</fullName>
        <ecNumber evidence="3">2.7.13.3</ecNumber>
    </recommendedName>
</protein>
<dbReference type="SUPFAM" id="SSF47384">
    <property type="entry name" value="Homodimeric domain of signal transducing histidine kinase"/>
    <property type="match status" value="1"/>
</dbReference>
<dbReference type="Gene3D" id="3.30.450.20">
    <property type="entry name" value="PAS domain"/>
    <property type="match status" value="3"/>
</dbReference>
<reference evidence="20 21" key="2">
    <citation type="journal article" date="2012" name="Stand. Genomic Sci.">
        <title>Complete genome sequence of the sulfate-reducing firmicute Desulfotomaculum ruminis type strain (DL(T)).</title>
        <authorList>
            <person name="Spring S."/>
            <person name="Visser M."/>
            <person name="Lu M."/>
            <person name="Copeland A."/>
            <person name="Lapidus A."/>
            <person name="Lucas S."/>
            <person name="Cheng J.F."/>
            <person name="Han C."/>
            <person name="Tapia R."/>
            <person name="Goodwin L.A."/>
            <person name="Pitluck S."/>
            <person name="Ivanova N."/>
            <person name="Land M."/>
            <person name="Hauser L."/>
            <person name="Larimer F."/>
            <person name="Rohde M."/>
            <person name="Goker M."/>
            <person name="Detter J.C."/>
            <person name="Kyrpides N.C."/>
            <person name="Woyke T."/>
            <person name="Schaap P.J."/>
            <person name="Plugge C.M."/>
            <person name="Muyzer G."/>
            <person name="Kuever J."/>
            <person name="Pereira I.A."/>
            <person name="Parshina S.N."/>
            <person name="Bernier-Latmani R."/>
            <person name="Stams A.J."/>
            <person name="Klenk H.P."/>
        </authorList>
    </citation>
    <scope>NUCLEOTIDE SEQUENCE [LARGE SCALE GENOMIC DNA]</scope>
    <source>
        <strain evidence="21">ATCC 23193 / DSM 2154 / NCIB 8452 / DL</strain>
    </source>
</reference>
<evidence type="ECO:0000256" key="10">
    <source>
        <dbReference type="ARBA" id="ARBA00022840"/>
    </source>
</evidence>
<evidence type="ECO:0000256" key="13">
    <source>
        <dbReference type="ARBA" id="ARBA00023136"/>
    </source>
</evidence>
<dbReference type="HOGENOM" id="CLU_000445_114_21_9"/>
<dbReference type="KEGG" id="dru:Desru_3403"/>
<dbReference type="InterPro" id="IPR033479">
    <property type="entry name" value="dCache_1"/>
</dbReference>
<keyword evidence="9" id="KW-0418">Kinase</keyword>
<dbReference type="STRING" id="696281.Desru_3403"/>
<evidence type="ECO:0000259" key="17">
    <source>
        <dbReference type="PROSITE" id="PS50112"/>
    </source>
</evidence>
<dbReference type="InterPro" id="IPR003660">
    <property type="entry name" value="HAMP_dom"/>
</dbReference>
<dbReference type="Gene3D" id="3.30.565.10">
    <property type="entry name" value="Histidine kinase-like ATPase, C-terminal domain"/>
    <property type="match status" value="1"/>
</dbReference>